<keyword evidence="4" id="KW-0804">Transcription</keyword>
<dbReference type="PRINTS" id="PR00039">
    <property type="entry name" value="HTHLYSR"/>
</dbReference>
<dbReference type="SUPFAM" id="SSF53850">
    <property type="entry name" value="Periplasmic binding protein-like II"/>
    <property type="match status" value="1"/>
</dbReference>
<dbReference type="InterPro" id="IPR050389">
    <property type="entry name" value="LysR-type_TF"/>
</dbReference>
<name>A0A2S5JMD3_9RHOB</name>
<dbReference type="Proteomes" id="UP000239736">
    <property type="component" value="Unassembled WGS sequence"/>
</dbReference>
<dbReference type="GO" id="GO:0003677">
    <property type="term" value="F:DNA binding"/>
    <property type="evidence" value="ECO:0007669"/>
    <property type="project" value="UniProtKB-KW"/>
</dbReference>
<organism evidence="6 7">
    <name type="scientific">Albidovulum inexpectatum</name>
    <dbReference type="NCBI Taxonomy" id="196587"/>
    <lineage>
        <taxon>Bacteria</taxon>
        <taxon>Pseudomonadati</taxon>
        <taxon>Pseudomonadota</taxon>
        <taxon>Alphaproteobacteria</taxon>
        <taxon>Rhodobacterales</taxon>
        <taxon>Paracoccaceae</taxon>
        <taxon>Albidovulum</taxon>
    </lineage>
</organism>
<evidence type="ECO:0000256" key="1">
    <source>
        <dbReference type="ARBA" id="ARBA00009437"/>
    </source>
</evidence>
<comment type="similarity">
    <text evidence="1">Belongs to the LysR transcriptional regulatory family.</text>
</comment>
<dbReference type="InterPro" id="IPR000847">
    <property type="entry name" value="LysR_HTH_N"/>
</dbReference>
<dbReference type="InterPro" id="IPR037402">
    <property type="entry name" value="YidZ_PBP2"/>
</dbReference>
<dbReference type="PROSITE" id="PS50931">
    <property type="entry name" value="HTH_LYSR"/>
    <property type="match status" value="1"/>
</dbReference>
<feature type="domain" description="HTH lysR-type" evidence="5">
    <location>
        <begin position="6"/>
        <end position="63"/>
    </location>
</feature>
<dbReference type="PANTHER" id="PTHR30118">
    <property type="entry name" value="HTH-TYPE TRANSCRIPTIONAL REGULATOR LEUO-RELATED"/>
    <property type="match status" value="1"/>
</dbReference>
<evidence type="ECO:0000259" key="5">
    <source>
        <dbReference type="PROSITE" id="PS50931"/>
    </source>
</evidence>
<dbReference type="PANTHER" id="PTHR30118:SF15">
    <property type="entry name" value="TRANSCRIPTIONAL REGULATORY PROTEIN"/>
    <property type="match status" value="1"/>
</dbReference>
<dbReference type="InterPro" id="IPR005119">
    <property type="entry name" value="LysR_subst-bd"/>
</dbReference>
<dbReference type="Gene3D" id="1.10.10.10">
    <property type="entry name" value="Winged helix-like DNA-binding domain superfamily/Winged helix DNA-binding domain"/>
    <property type="match status" value="1"/>
</dbReference>
<protein>
    <submittedName>
        <fullName evidence="6">DNA-binding transcriptional LysR family regulator</fullName>
    </submittedName>
</protein>
<keyword evidence="7" id="KW-1185">Reference proteome</keyword>
<dbReference type="Pfam" id="PF03466">
    <property type="entry name" value="LysR_substrate"/>
    <property type="match status" value="1"/>
</dbReference>
<comment type="caution">
    <text evidence="6">The sequence shown here is derived from an EMBL/GenBank/DDBJ whole genome shotgun (WGS) entry which is preliminary data.</text>
</comment>
<proteinExistence type="inferred from homology"/>
<sequence>MNLRSLDLNLLVAFDALMRERNVTRAARTIGLSQPAFSNALTRLRDRLGDELFIRTPEGMRPTAWALELSGPISSALNEIQMALDGASFDPATATRLFTIATPDYATITLFPKLLSRVRQEAPGVSLQAISPSIHYGEYLDNQSADLALLAWPDPPERFASEPLFEEKWVCTMRKGHPMVGKPPTLDRYASVEHLLVSATGKRRNWIDDAMADRGRTRRVVYTMPTYGPAPLILETTDLILTCPASVAREFERNVGTLVSPCPLETPQAMRSVHMVWHKRLGNHPAQQWLRGILRELGAGFTQ</sequence>
<dbReference type="SUPFAM" id="SSF46785">
    <property type="entry name" value="Winged helix' DNA-binding domain"/>
    <property type="match status" value="1"/>
</dbReference>
<dbReference type="CDD" id="cd08417">
    <property type="entry name" value="PBP2_Nitroaromatics_like"/>
    <property type="match status" value="1"/>
</dbReference>
<reference evidence="6 7" key="1">
    <citation type="submission" date="2018-01" db="EMBL/GenBank/DDBJ databases">
        <title>Genomic Encyclopedia of Archaeal and Bacterial Type Strains, Phase II (KMG-II): from individual species to whole genera.</title>
        <authorList>
            <person name="Goeker M."/>
        </authorList>
    </citation>
    <scope>NUCLEOTIDE SEQUENCE [LARGE SCALE GENOMIC DNA]</scope>
    <source>
        <strain evidence="6 7">DSM 12048</strain>
    </source>
</reference>
<evidence type="ECO:0000256" key="4">
    <source>
        <dbReference type="ARBA" id="ARBA00023163"/>
    </source>
</evidence>
<dbReference type="AlphaFoldDB" id="A0A2S5JMD3"/>
<dbReference type="EMBL" id="PRDS01000001">
    <property type="protein sequence ID" value="PPB82707.1"/>
    <property type="molecule type" value="Genomic_DNA"/>
</dbReference>
<dbReference type="InterPro" id="IPR036388">
    <property type="entry name" value="WH-like_DNA-bd_sf"/>
</dbReference>
<evidence type="ECO:0000256" key="3">
    <source>
        <dbReference type="ARBA" id="ARBA00023125"/>
    </source>
</evidence>
<dbReference type="GO" id="GO:0003700">
    <property type="term" value="F:DNA-binding transcription factor activity"/>
    <property type="evidence" value="ECO:0007669"/>
    <property type="project" value="InterPro"/>
</dbReference>
<dbReference type="Gene3D" id="3.40.190.10">
    <property type="entry name" value="Periplasmic binding protein-like II"/>
    <property type="match status" value="2"/>
</dbReference>
<dbReference type="InterPro" id="IPR036390">
    <property type="entry name" value="WH_DNA-bd_sf"/>
</dbReference>
<evidence type="ECO:0000256" key="2">
    <source>
        <dbReference type="ARBA" id="ARBA00023015"/>
    </source>
</evidence>
<keyword evidence="2" id="KW-0805">Transcription regulation</keyword>
<evidence type="ECO:0000313" key="7">
    <source>
        <dbReference type="Proteomes" id="UP000239736"/>
    </source>
</evidence>
<evidence type="ECO:0000313" key="6">
    <source>
        <dbReference type="EMBL" id="PPB82707.1"/>
    </source>
</evidence>
<dbReference type="Pfam" id="PF00126">
    <property type="entry name" value="HTH_1"/>
    <property type="match status" value="1"/>
</dbReference>
<accession>A0A2S5JMD3</accession>
<keyword evidence="3 6" id="KW-0238">DNA-binding</keyword>
<gene>
    <name evidence="6" type="ORF">LV82_00647</name>
</gene>